<evidence type="ECO:0000256" key="7">
    <source>
        <dbReference type="ARBA" id="ARBA00023237"/>
    </source>
</evidence>
<dbReference type="OrthoDB" id="9811587at2"/>
<dbReference type="GO" id="GO:0015288">
    <property type="term" value="F:porin activity"/>
    <property type="evidence" value="ECO:0007669"/>
    <property type="project" value="TreeGrafter"/>
</dbReference>
<dbReference type="SUPFAM" id="SSF56954">
    <property type="entry name" value="Outer membrane efflux proteins (OEP)"/>
    <property type="match status" value="1"/>
</dbReference>
<gene>
    <name evidence="8" type="ORF">BDD43_5994</name>
</gene>
<dbReference type="AlphaFoldDB" id="A0A495JA81"/>
<evidence type="ECO:0000256" key="2">
    <source>
        <dbReference type="ARBA" id="ARBA00007613"/>
    </source>
</evidence>
<evidence type="ECO:0000313" key="8">
    <source>
        <dbReference type="EMBL" id="RKR85723.1"/>
    </source>
</evidence>
<evidence type="ECO:0000256" key="1">
    <source>
        <dbReference type="ARBA" id="ARBA00004442"/>
    </source>
</evidence>
<keyword evidence="9" id="KW-1185">Reference proteome</keyword>
<keyword evidence="7" id="KW-0998">Cell outer membrane</keyword>
<dbReference type="Proteomes" id="UP000268007">
    <property type="component" value="Unassembled WGS sequence"/>
</dbReference>
<dbReference type="GO" id="GO:1990281">
    <property type="term" value="C:efflux pump complex"/>
    <property type="evidence" value="ECO:0007669"/>
    <property type="project" value="TreeGrafter"/>
</dbReference>
<comment type="similarity">
    <text evidence="2">Belongs to the outer membrane factor (OMF) (TC 1.B.17) family.</text>
</comment>
<comment type="caution">
    <text evidence="8">The sequence shown here is derived from an EMBL/GenBank/DDBJ whole genome shotgun (WGS) entry which is preliminary data.</text>
</comment>
<evidence type="ECO:0000256" key="3">
    <source>
        <dbReference type="ARBA" id="ARBA00022448"/>
    </source>
</evidence>
<dbReference type="InterPro" id="IPR003423">
    <property type="entry name" value="OMP_efflux"/>
</dbReference>
<protein>
    <submittedName>
        <fullName evidence="8">Outer membrane protein</fullName>
    </submittedName>
</protein>
<keyword evidence="5" id="KW-0812">Transmembrane</keyword>
<dbReference type="Pfam" id="PF02321">
    <property type="entry name" value="OEP"/>
    <property type="match status" value="2"/>
</dbReference>
<keyword evidence="4" id="KW-1134">Transmembrane beta strand</keyword>
<evidence type="ECO:0000313" key="9">
    <source>
        <dbReference type="Proteomes" id="UP000268007"/>
    </source>
</evidence>
<keyword evidence="6" id="KW-0472">Membrane</keyword>
<dbReference type="Gene3D" id="1.20.1600.10">
    <property type="entry name" value="Outer membrane efflux proteins (OEP)"/>
    <property type="match status" value="1"/>
</dbReference>
<accession>A0A495JA81</accession>
<dbReference type="GO" id="GO:0009279">
    <property type="term" value="C:cell outer membrane"/>
    <property type="evidence" value="ECO:0007669"/>
    <property type="project" value="UniProtKB-SubCell"/>
</dbReference>
<evidence type="ECO:0000256" key="6">
    <source>
        <dbReference type="ARBA" id="ARBA00023136"/>
    </source>
</evidence>
<dbReference type="PANTHER" id="PTHR30026:SF20">
    <property type="entry name" value="OUTER MEMBRANE PROTEIN TOLC"/>
    <property type="match status" value="1"/>
</dbReference>
<evidence type="ECO:0000256" key="5">
    <source>
        <dbReference type="ARBA" id="ARBA00022692"/>
    </source>
</evidence>
<dbReference type="InterPro" id="IPR051906">
    <property type="entry name" value="TolC-like"/>
</dbReference>
<dbReference type="GO" id="GO:0015562">
    <property type="term" value="F:efflux transmembrane transporter activity"/>
    <property type="evidence" value="ECO:0007669"/>
    <property type="project" value="InterPro"/>
</dbReference>
<proteinExistence type="inferred from homology"/>
<sequence>MKYFKYILPLLLIAISIKPARGQNADSVLTLKQCLDIAIKNNLLVKQSEIQVETSRISYQQARENLLPNLNGDITHSLSDGRSLNPFTNGYLNQQITSGNYSLSSSVVLSNGLTLQNSIRQTSLAYQAGKMDFQQAKDNLTLNLITAYLQVLSNEDQLTQANTQAGVSKNQLARLQILDKDGAVTPSQLYDLKGQYATDQLSVVNAKNAVDISKLTLLQLMNVPYNKNVQLQRQASDQLPSVYVNTADDIYQKALSDLAYVKAATLRRESAEKGVQVAKGALLPTLSLSGSLGTNYSSAATRSSFVDSSVVPTNTFINTPGGGRQSVYTVQQNYNTANINWADQFKNNYGTSISLGLSIPILNYFQNKNKVALAKLNLRNAQYIEQNTRIQLRQNVDQAYANMTAAFERYQLLTDQVGAFGESFRIAEVRFNSGVLTSVDFLVVKGNLDRAKVNLISARYDYLIRSKILDYYQGRLAL</sequence>
<reference evidence="8 9" key="1">
    <citation type="submission" date="2018-10" db="EMBL/GenBank/DDBJ databases">
        <title>Genomic Encyclopedia of Archaeal and Bacterial Type Strains, Phase II (KMG-II): from individual species to whole genera.</title>
        <authorList>
            <person name="Goeker M."/>
        </authorList>
    </citation>
    <scope>NUCLEOTIDE SEQUENCE [LARGE SCALE GENOMIC DNA]</scope>
    <source>
        <strain evidence="8 9">DSM 18602</strain>
    </source>
</reference>
<dbReference type="PANTHER" id="PTHR30026">
    <property type="entry name" value="OUTER MEMBRANE PROTEIN TOLC"/>
    <property type="match status" value="1"/>
</dbReference>
<comment type="subcellular location">
    <subcellularLocation>
        <location evidence="1">Cell outer membrane</location>
    </subcellularLocation>
</comment>
<keyword evidence="3" id="KW-0813">Transport</keyword>
<organism evidence="8 9">
    <name type="scientific">Mucilaginibacter gracilis</name>
    <dbReference type="NCBI Taxonomy" id="423350"/>
    <lineage>
        <taxon>Bacteria</taxon>
        <taxon>Pseudomonadati</taxon>
        <taxon>Bacteroidota</taxon>
        <taxon>Sphingobacteriia</taxon>
        <taxon>Sphingobacteriales</taxon>
        <taxon>Sphingobacteriaceae</taxon>
        <taxon>Mucilaginibacter</taxon>
    </lineage>
</organism>
<evidence type="ECO:0000256" key="4">
    <source>
        <dbReference type="ARBA" id="ARBA00022452"/>
    </source>
</evidence>
<name>A0A495JA81_9SPHI</name>
<dbReference type="EMBL" id="RBKU01000001">
    <property type="protein sequence ID" value="RKR85723.1"/>
    <property type="molecule type" value="Genomic_DNA"/>
</dbReference>